<evidence type="ECO:0000313" key="2">
    <source>
        <dbReference type="EMBL" id="KNE71399.1"/>
    </source>
</evidence>
<feature type="compositionally biased region" description="Basic and acidic residues" evidence="1">
    <location>
        <begin position="57"/>
        <end position="68"/>
    </location>
</feature>
<gene>
    <name evidence="2" type="ORF">AMAG_15634</name>
</gene>
<name>A0A0L0TA11_ALLM3</name>
<dbReference type="OrthoDB" id="5645105at2759"/>
<keyword evidence="3" id="KW-1185">Reference proteome</keyword>
<proteinExistence type="predicted"/>
<protein>
    <submittedName>
        <fullName evidence="2">Uncharacterized protein</fullName>
    </submittedName>
</protein>
<organism evidence="2 3">
    <name type="scientific">Allomyces macrogynus (strain ATCC 38327)</name>
    <name type="common">Allomyces javanicus var. macrogynus</name>
    <dbReference type="NCBI Taxonomy" id="578462"/>
    <lineage>
        <taxon>Eukaryota</taxon>
        <taxon>Fungi</taxon>
        <taxon>Fungi incertae sedis</taxon>
        <taxon>Blastocladiomycota</taxon>
        <taxon>Blastocladiomycetes</taxon>
        <taxon>Blastocladiales</taxon>
        <taxon>Blastocladiaceae</taxon>
        <taxon>Allomyces</taxon>
    </lineage>
</organism>
<dbReference type="EMBL" id="GG745371">
    <property type="protein sequence ID" value="KNE71399.1"/>
    <property type="molecule type" value="Genomic_DNA"/>
</dbReference>
<reference evidence="2 3" key="1">
    <citation type="submission" date="2009-11" db="EMBL/GenBank/DDBJ databases">
        <title>Annotation of Allomyces macrogynus ATCC 38327.</title>
        <authorList>
            <consortium name="The Broad Institute Genome Sequencing Platform"/>
            <person name="Russ C."/>
            <person name="Cuomo C."/>
            <person name="Burger G."/>
            <person name="Gray M.W."/>
            <person name="Holland P.W.H."/>
            <person name="King N."/>
            <person name="Lang F.B.F."/>
            <person name="Roger A.J."/>
            <person name="Ruiz-Trillo I."/>
            <person name="Young S.K."/>
            <person name="Zeng Q."/>
            <person name="Gargeya S."/>
            <person name="Fitzgerald M."/>
            <person name="Haas B."/>
            <person name="Abouelleil A."/>
            <person name="Alvarado L."/>
            <person name="Arachchi H.M."/>
            <person name="Berlin A."/>
            <person name="Chapman S.B."/>
            <person name="Gearin G."/>
            <person name="Goldberg J."/>
            <person name="Griggs A."/>
            <person name="Gujja S."/>
            <person name="Hansen M."/>
            <person name="Heiman D."/>
            <person name="Howarth C."/>
            <person name="Larimer J."/>
            <person name="Lui A."/>
            <person name="MacDonald P.J.P."/>
            <person name="McCowen C."/>
            <person name="Montmayeur A."/>
            <person name="Murphy C."/>
            <person name="Neiman D."/>
            <person name="Pearson M."/>
            <person name="Priest M."/>
            <person name="Roberts A."/>
            <person name="Saif S."/>
            <person name="Shea T."/>
            <person name="Sisk P."/>
            <person name="Stolte C."/>
            <person name="Sykes S."/>
            <person name="Wortman J."/>
            <person name="Nusbaum C."/>
            <person name="Birren B."/>
        </authorList>
    </citation>
    <scope>NUCLEOTIDE SEQUENCE [LARGE SCALE GENOMIC DNA]</scope>
    <source>
        <strain evidence="2 3">ATCC 38327</strain>
    </source>
</reference>
<reference evidence="3" key="2">
    <citation type="submission" date="2009-11" db="EMBL/GenBank/DDBJ databases">
        <title>The Genome Sequence of Allomyces macrogynus strain ATCC 38327.</title>
        <authorList>
            <consortium name="The Broad Institute Genome Sequencing Platform"/>
            <person name="Russ C."/>
            <person name="Cuomo C."/>
            <person name="Shea T."/>
            <person name="Young S.K."/>
            <person name="Zeng Q."/>
            <person name="Koehrsen M."/>
            <person name="Haas B."/>
            <person name="Borodovsky M."/>
            <person name="Guigo R."/>
            <person name="Alvarado L."/>
            <person name="Berlin A."/>
            <person name="Borenstein D."/>
            <person name="Chen Z."/>
            <person name="Engels R."/>
            <person name="Freedman E."/>
            <person name="Gellesch M."/>
            <person name="Goldberg J."/>
            <person name="Griggs A."/>
            <person name="Gujja S."/>
            <person name="Heiman D."/>
            <person name="Hepburn T."/>
            <person name="Howarth C."/>
            <person name="Jen D."/>
            <person name="Larson L."/>
            <person name="Lewis B."/>
            <person name="Mehta T."/>
            <person name="Park D."/>
            <person name="Pearson M."/>
            <person name="Roberts A."/>
            <person name="Saif S."/>
            <person name="Shenoy N."/>
            <person name="Sisk P."/>
            <person name="Stolte C."/>
            <person name="Sykes S."/>
            <person name="Walk T."/>
            <person name="White J."/>
            <person name="Yandava C."/>
            <person name="Burger G."/>
            <person name="Gray M.W."/>
            <person name="Holland P.W.H."/>
            <person name="King N."/>
            <person name="Lang F.B.F."/>
            <person name="Roger A.J."/>
            <person name="Ruiz-Trillo I."/>
            <person name="Lander E."/>
            <person name="Nusbaum C."/>
        </authorList>
    </citation>
    <scope>NUCLEOTIDE SEQUENCE [LARGE SCALE GENOMIC DNA]</scope>
    <source>
        <strain evidence="3">ATCC 38327</strain>
    </source>
</reference>
<dbReference type="VEuPathDB" id="FungiDB:AMAG_15634"/>
<evidence type="ECO:0000256" key="1">
    <source>
        <dbReference type="SAM" id="MobiDB-lite"/>
    </source>
</evidence>
<feature type="compositionally biased region" description="Low complexity" evidence="1">
    <location>
        <begin position="1"/>
        <end position="24"/>
    </location>
</feature>
<sequence>MSAPQQSMQGGQYPQYPQPSAAPQGMGAQYPQAPQQAMGAQYPQQTAVDIPMQTESTDDRGHHHHHDDGCCSCLIKCLACYACCDLFGDCFGCIMGLLCCCCAGDDD</sequence>
<dbReference type="AlphaFoldDB" id="A0A0L0TA11"/>
<dbReference type="Proteomes" id="UP000054350">
    <property type="component" value="Unassembled WGS sequence"/>
</dbReference>
<evidence type="ECO:0000313" key="3">
    <source>
        <dbReference type="Proteomes" id="UP000054350"/>
    </source>
</evidence>
<feature type="region of interest" description="Disordered" evidence="1">
    <location>
        <begin position="1"/>
        <end position="68"/>
    </location>
</feature>
<accession>A0A0L0TA11</accession>